<evidence type="ECO:0000256" key="3">
    <source>
        <dbReference type="ARBA" id="ARBA00022741"/>
    </source>
</evidence>
<dbReference type="GO" id="GO:0005524">
    <property type="term" value="F:ATP binding"/>
    <property type="evidence" value="ECO:0007669"/>
    <property type="project" value="UniProtKB-UniRule"/>
</dbReference>
<keyword evidence="1" id="KW-0723">Serine/threonine-protein kinase</keyword>
<evidence type="ECO:0000313" key="10">
    <source>
        <dbReference type="Proteomes" id="UP000041254"/>
    </source>
</evidence>
<dbReference type="OrthoDB" id="40902at2759"/>
<evidence type="ECO:0000256" key="2">
    <source>
        <dbReference type="ARBA" id="ARBA00022679"/>
    </source>
</evidence>
<dbReference type="InParanoid" id="A0A0G4FQE6"/>
<feature type="region of interest" description="Disordered" evidence="7">
    <location>
        <begin position="397"/>
        <end position="456"/>
    </location>
</feature>
<feature type="region of interest" description="Disordered" evidence="7">
    <location>
        <begin position="508"/>
        <end position="541"/>
    </location>
</feature>
<dbReference type="Proteomes" id="UP000041254">
    <property type="component" value="Unassembled WGS sequence"/>
</dbReference>
<evidence type="ECO:0000259" key="8">
    <source>
        <dbReference type="PROSITE" id="PS50011"/>
    </source>
</evidence>
<keyword evidence="5 6" id="KW-0067">ATP-binding</keyword>
<evidence type="ECO:0000313" key="9">
    <source>
        <dbReference type="EMBL" id="CEM16095.1"/>
    </source>
</evidence>
<dbReference type="EMBL" id="CDMY01000477">
    <property type="protein sequence ID" value="CEM16095.1"/>
    <property type="molecule type" value="Genomic_DNA"/>
</dbReference>
<feature type="compositionally biased region" description="Polar residues" evidence="7">
    <location>
        <begin position="249"/>
        <end position="268"/>
    </location>
</feature>
<keyword evidence="10" id="KW-1185">Reference proteome</keyword>
<feature type="compositionally biased region" description="Low complexity" evidence="7">
    <location>
        <begin position="508"/>
        <end position="521"/>
    </location>
</feature>
<dbReference type="PANTHER" id="PTHR24349">
    <property type="entry name" value="SERINE/THREONINE-PROTEIN KINASE"/>
    <property type="match status" value="1"/>
</dbReference>
<keyword evidence="3 6" id="KW-0547">Nucleotide-binding</keyword>
<organism evidence="9 10">
    <name type="scientific">Vitrella brassicaformis (strain CCMP3155)</name>
    <dbReference type="NCBI Taxonomy" id="1169540"/>
    <lineage>
        <taxon>Eukaryota</taxon>
        <taxon>Sar</taxon>
        <taxon>Alveolata</taxon>
        <taxon>Colpodellida</taxon>
        <taxon>Vitrellaceae</taxon>
        <taxon>Vitrella</taxon>
    </lineage>
</organism>
<reference evidence="9 10" key="1">
    <citation type="submission" date="2014-11" db="EMBL/GenBank/DDBJ databases">
        <authorList>
            <person name="Zhu J."/>
            <person name="Qi W."/>
            <person name="Song R."/>
        </authorList>
    </citation>
    <scope>NUCLEOTIDE SEQUENCE [LARGE SCALE GENOMIC DNA]</scope>
</reference>
<evidence type="ECO:0000256" key="5">
    <source>
        <dbReference type="ARBA" id="ARBA00022840"/>
    </source>
</evidence>
<dbReference type="InterPro" id="IPR011009">
    <property type="entry name" value="Kinase-like_dom_sf"/>
</dbReference>
<dbReference type="PhylomeDB" id="A0A0G4FQE6"/>
<gene>
    <name evidence="9" type="ORF">Vbra_679</name>
</gene>
<accession>A0A0G4FQE6</accession>
<dbReference type="Gene3D" id="3.30.200.20">
    <property type="entry name" value="Phosphorylase Kinase, domain 1"/>
    <property type="match status" value="1"/>
</dbReference>
<proteinExistence type="predicted"/>
<dbReference type="InterPro" id="IPR017441">
    <property type="entry name" value="Protein_kinase_ATP_BS"/>
</dbReference>
<dbReference type="PROSITE" id="PS00107">
    <property type="entry name" value="PROTEIN_KINASE_ATP"/>
    <property type="match status" value="1"/>
</dbReference>
<feature type="region of interest" description="Disordered" evidence="7">
    <location>
        <begin position="242"/>
        <end position="282"/>
    </location>
</feature>
<sequence length="541" mass="59533">MGASCSRRLGALLHIGGRGRISPPPPTATDQEISTGRTNNTNRTARSAIASPSALQRPLLDEYELQHIVGRGQTAVVWRARHYESGEERAVKQIPKKKGTSEKLTAYWEREVAALERFSGVDHENVISMHEKFEDSDFYYIVLDLCLGGELYYPVRQQQFSERRAAKIMFQVFQARSATSMTSYTTVGRIRDADLWPSQIQPCEGGSTDIKAENFLFETPLPESPVKLIDFGLSVIDTSPSRAAVKQEGGSSRAPTPSLPTAANTSVVPQPDESRSQTPADMRHPPAYACRLHQAGEEIPMGDNAHYIAPEVLKGIVRKESDIWSAGVLMWFLLSGSYPFDGPSASSIREAIAKEKYAFGSEWKDVSDTAKDFIRALLEVVHPVALRQAAHHVRWPLTQRHTKHVETAPLRHHRQGPSMRVPSDKRKRQQRSALGDGTQQGEGGRESARGSAKSIQTLRPSQITSLYVGKMTASMANSIVGRHMPVPAAESSTSPSGTSEDLRVFFDSSLPHLSSPPISTPVCGSHRPSVVDDKRGAWPDI</sequence>
<dbReference type="Gene3D" id="1.10.510.10">
    <property type="entry name" value="Transferase(Phosphotransferase) domain 1"/>
    <property type="match status" value="1"/>
</dbReference>
<dbReference type="Pfam" id="PF00069">
    <property type="entry name" value="Pkinase"/>
    <property type="match status" value="2"/>
</dbReference>
<dbReference type="InterPro" id="IPR000719">
    <property type="entry name" value="Prot_kinase_dom"/>
</dbReference>
<dbReference type="VEuPathDB" id="CryptoDB:Vbra_679"/>
<name>A0A0G4FQE6_VITBC</name>
<dbReference type="InterPro" id="IPR050205">
    <property type="entry name" value="CDPK_Ser/Thr_kinases"/>
</dbReference>
<dbReference type="SMART" id="SM00220">
    <property type="entry name" value="S_TKc"/>
    <property type="match status" value="1"/>
</dbReference>
<dbReference type="SUPFAM" id="SSF56112">
    <property type="entry name" value="Protein kinase-like (PK-like)"/>
    <property type="match status" value="1"/>
</dbReference>
<evidence type="ECO:0000256" key="7">
    <source>
        <dbReference type="SAM" id="MobiDB-lite"/>
    </source>
</evidence>
<dbReference type="STRING" id="1169540.A0A0G4FQE6"/>
<evidence type="ECO:0000256" key="6">
    <source>
        <dbReference type="PROSITE-ProRule" id="PRU10141"/>
    </source>
</evidence>
<keyword evidence="4" id="KW-0418">Kinase</keyword>
<feature type="region of interest" description="Disordered" evidence="7">
    <location>
        <begin position="15"/>
        <end position="44"/>
    </location>
</feature>
<dbReference type="AlphaFoldDB" id="A0A0G4FQE6"/>
<dbReference type="GO" id="GO:0004674">
    <property type="term" value="F:protein serine/threonine kinase activity"/>
    <property type="evidence" value="ECO:0007669"/>
    <property type="project" value="UniProtKB-KW"/>
</dbReference>
<feature type="binding site" evidence="6">
    <location>
        <position position="97"/>
    </location>
    <ligand>
        <name>ATP</name>
        <dbReference type="ChEBI" id="CHEBI:30616"/>
    </ligand>
</feature>
<keyword evidence="2" id="KW-0808">Transferase</keyword>
<dbReference type="PROSITE" id="PS50011">
    <property type="entry name" value="PROTEIN_KINASE_DOM"/>
    <property type="match status" value="1"/>
</dbReference>
<feature type="domain" description="Protein kinase" evidence="8">
    <location>
        <begin position="63"/>
        <end position="404"/>
    </location>
</feature>
<protein>
    <recommendedName>
        <fullName evidence="8">Protein kinase domain-containing protein</fullName>
    </recommendedName>
</protein>
<evidence type="ECO:0000256" key="4">
    <source>
        <dbReference type="ARBA" id="ARBA00022777"/>
    </source>
</evidence>
<evidence type="ECO:0000256" key="1">
    <source>
        <dbReference type="ARBA" id="ARBA00022527"/>
    </source>
</evidence>
<feature type="compositionally biased region" description="Basic and acidic residues" evidence="7">
    <location>
        <begin position="529"/>
        <end position="541"/>
    </location>
</feature>